<dbReference type="PROSITE" id="PS50893">
    <property type="entry name" value="ABC_TRANSPORTER_2"/>
    <property type="match status" value="1"/>
</dbReference>
<dbReference type="SMART" id="SM00382">
    <property type="entry name" value="AAA"/>
    <property type="match status" value="1"/>
</dbReference>
<feature type="domain" description="ABC transmembrane type-1" evidence="9">
    <location>
        <begin position="20"/>
        <end position="303"/>
    </location>
</feature>
<evidence type="ECO:0000256" key="6">
    <source>
        <dbReference type="ARBA" id="ARBA00023136"/>
    </source>
</evidence>
<evidence type="ECO:0000256" key="2">
    <source>
        <dbReference type="ARBA" id="ARBA00022692"/>
    </source>
</evidence>
<feature type="transmembrane region" description="Helical" evidence="7">
    <location>
        <begin position="20"/>
        <end position="41"/>
    </location>
</feature>
<evidence type="ECO:0000256" key="5">
    <source>
        <dbReference type="ARBA" id="ARBA00022989"/>
    </source>
</evidence>
<dbReference type="InterPro" id="IPR027417">
    <property type="entry name" value="P-loop_NTPase"/>
</dbReference>
<protein>
    <submittedName>
        <fullName evidence="10">Transport ATP-binding protein AarD</fullName>
    </submittedName>
</protein>
<keyword evidence="5 7" id="KW-1133">Transmembrane helix</keyword>
<dbReference type="InterPro" id="IPR014216">
    <property type="entry name" value="ABC_transptr_CydD"/>
</dbReference>
<dbReference type="InterPro" id="IPR003439">
    <property type="entry name" value="ABC_transporter-like_ATP-bd"/>
</dbReference>
<gene>
    <name evidence="10" type="ORF">KDY119_02337</name>
</gene>
<dbReference type="GO" id="GO:0005886">
    <property type="term" value="C:plasma membrane"/>
    <property type="evidence" value="ECO:0007669"/>
    <property type="project" value="UniProtKB-SubCell"/>
</dbReference>
<dbReference type="PROSITE" id="PS50929">
    <property type="entry name" value="ABC_TM1F"/>
    <property type="match status" value="1"/>
</dbReference>
<feature type="transmembrane region" description="Helical" evidence="7">
    <location>
        <begin position="240"/>
        <end position="268"/>
    </location>
</feature>
<dbReference type="Pfam" id="PF00664">
    <property type="entry name" value="ABC_membrane"/>
    <property type="match status" value="1"/>
</dbReference>
<dbReference type="PANTHER" id="PTHR24221:SF590">
    <property type="entry name" value="COMPONENT LINKED WITH THE ASSEMBLY OF CYTOCHROME' TRANSPORT TRANSMEMBRANE ATP-BINDING PROTEIN ABC TRANSPORTER CYDD-RELATED"/>
    <property type="match status" value="1"/>
</dbReference>
<dbReference type="PANTHER" id="PTHR24221">
    <property type="entry name" value="ATP-BINDING CASSETTE SUB-FAMILY B"/>
    <property type="match status" value="1"/>
</dbReference>
<evidence type="ECO:0000256" key="1">
    <source>
        <dbReference type="ARBA" id="ARBA00004651"/>
    </source>
</evidence>
<evidence type="ECO:0000259" key="9">
    <source>
        <dbReference type="PROSITE" id="PS50929"/>
    </source>
</evidence>
<evidence type="ECO:0000256" key="7">
    <source>
        <dbReference type="SAM" id="Phobius"/>
    </source>
</evidence>
<dbReference type="Gene3D" id="1.20.1560.10">
    <property type="entry name" value="ABC transporter type 1, transmembrane domain"/>
    <property type="match status" value="1"/>
</dbReference>
<sequence>MKPLDPRLLRHARAARGYLALTTVLGVLAGALVVAQAVLIGETLGRAVHDGARLGELGPRLAWLTAVVAARAAVSWCQERFAVRAAASTVAELREALVVRATALGPRWRGSARGTRLTTLATTGLDALEPYFVRYVPQLLLTAVVTPLLVVVVFGLDWVSGLVVLVTLPLVPLFMVLVGRLTQGVAERRLASLQRLGSQLLDLVAGLPTLRAFGRAEGPRERVRALGDANRRATMGTLRIAFLSGMVLELLTTLSVAIVAVAIGLRLVDGRLDLVTGLTVLVLAPEVYLPLRQVGAQFHASTDGIAAANAAFEVLEEPVPARGVATTDLAGARLTLEDVSVEALGRGVLAPAHLSLGLGAGEAVALVGPNGAGKSTAVQVLLGLVPPTSGRAAVAPVGQGEPVDVGDLEPEAFWTQVAWVPQRPHLAPGTIREAVLGAAPPTFDDDARLAEAARLAALDEVVASLPDGWETRVGRGGLGLSVGQRQRVALAAALVSRRPVVVLDEPTAHLDDASEAAVVRTVRALRDEGRAVLVVAHRPALVAACDRTVEVRSAPLPRVAAVPAQVPA</sequence>
<dbReference type="GO" id="GO:0016887">
    <property type="term" value="F:ATP hydrolysis activity"/>
    <property type="evidence" value="ECO:0007669"/>
    <property type="project" value="InterPro"/>
</dbReference>
<dbReference type="InterPro" id="IPR003593">
    <property type="entry name" value="AAA+_ATPase"/>
</dbReference>
<dbReference type="KEGG" id="lxl:KDY119_02337"/>
<accession>A0A5P9QBL2</accession>
<proteinExistence type="predicted"/>
<dbReference type="OrthoDB" id="3237158at2"/>
<feature type="transmembrane region" description="Helical" evidence="7">
    <location>
        <begin position="139"/>
        <end position="156"/>
    </location>
</feature>
<reference evidence="10 11" key="1">
    <citation type="submission" date="2019-10" db="EMBL/GenBank/DDBJ databases">
        <title>Genome sequence of Luteimicrobium xylanilyticum HY-24.</title>
        <authorList>
            <person name="Kim D.Y."/>
            <person name="Park H.-Y."/>
        </authorList>
    </citation>
    <scope>NUCLEOTIDE SEQUENCE [LARGE SCALE GENOMIC DNA]</scope>
    <source>
        <strain evidence="10 11">HY-24</strain>
    </source>
</reference>
<evidence type="ECO:0000256" key="3">
    <source>
        <dbReference type="ARBA" id="ARBA00022741"/>
    </source>
</evidence>
<dbReference type="EMBL" id="CP045529">
    <property type="protein sequence ID" value="QFU98817.1"/>
    <property type="molecule type" value="Genomic_DNA"/>
</dbReference>
<dbReference type="Gene3D" id="3.40.50.300">
    <property type="entry name" value="P-loop containing nucleotide triphosphate hydrolases"/>
    <property type="match status" value="1"/>
</dbReference>
<name>A0A5P9QBL2_9MICO</name>
<dbReference type="InterPro" id="IPR011527">
    <property type="entry name" value="ABC1_TM_dom"/>
</dbReference>
<dbReference type="Pfam" id="PF00005">
    <property type="entry name" value="ABC_tran"/>
    <property type="match status" value="1"/>
</dbReference>
<dbReference type="PROSITE" id="PS00211">
    <property type="entry name" value="ABC_TRANSPORTER_1"/>
    <property type="match status" value="1"/>
</dbReference>
<dbReference type="GO" id="GO:0140359">
    <property type="term" value="F:ABC-type transporter activity"/>
    <property type="evidence" value="ECO:0007669"/>
    <property type="project" value="InterPro"/>
</dbReference>
<dbReference type="CDD" id="cd03228">
    <property type="entry name" value="ABCC_MRP_Like"/>
    <property type="match status" value="1"/>
</dbReference>
<dbReference type="InterPro" id="IPR036640">
    <property type="entry name" value="ABC1_TM_sf"/>
</dbReference>
<dbReference type="GO" id="GO:0005524">
    <property type="term" value="F:ATP binding"/>
    <property type="evidence" value="ECO:0007669"/>
    <property type="project" value="UniProtKB-KW"/>
</dbReference>
<dbReference type="InterPro" id="IPR017871">
    <property type="entry name" value="ABC_transporter-like_CS"/>
</dbReference>
<dbReference type="InterPro" id="IPR039421">
    <property type="entry name" value="Type_1_exporter"/>
</dbReference>
<evidence type="ECO:0000256" key="4">
    <source>
        <dbReference type="ARBA" id="ARBA00022840"/>
    </source>
</evidence>
<comment type="subcellular location">
    <subcellularLocation>
        <location evidence="1">Cell membrane</location>
        <topology evidence="1">Multi-pass membrane protein</topology>
    </subcellularLocation>
</comment>
<keyword evidence="6 7" id="KW-0472">Membrane</keyword>
<keyword evidence="2 7" id="KW-0812">Transmembrane</keyword>
<organism evidence="10 11">
    <name type="scientific">Luteimicrobium xylanilyticum</name>
    <dbReference type="NCBI Taxonomy" id="1133546"/>
    <lineage>
        <taxon>Bacteria</taxon>
        <taxon>Bacillati</taxon>
        <taxon>Actinomycetota</taxon>
        <taxon>Actinomycetes</taxon>
        <taxon>Micrococcales</taxon>
        <taxon>Luteimicrobium</taxon>
    </lineage>
</organism>
<feature type="transmembrane region" description="Helical" evidence="7">
    <location>
        <begin position="162"/>
        <end position="182"/>
    </location>
</feature>
<dbReference type="NCBIfam" id="TIGR02857">
    <property type="entry name" value="CydD"/>
    <property type="match status" value="1"/>
</dbReference>
<feature type="domain" description="ABC transporter" evidence="8">
    <location>
        <begin position="334"/>
        <end position="568"/>
    </location>
</feature>
<dbReference type="SUPFAM" id="SSF52540">
    <property type="entry name" value="P-loop containing nucleoside triphosphate hydrolases"/>
    <property type="match status" value="1"/>
</dbReference>
<dbReference type="GO" id="GO:0042883">
    <property type="term" value="P:cysteine transport"/>
    <property type="evidence" value="ECO:0007669"/>
    <property type="project" value="InterPro"/>
</dbReference>
<keyword evidence="4 10" id="KW-0067">ATP-binding</keyword>
<dbReference type="AlphaFoldDB" id="A0A5P9QBL2"/>
<dbReference type="SUPFAM" id="SSF90123">
    <property type="entry name" value="ABC transporter transmembrane region"/>
    <property type="match status" value="1"/>
</dbReference>
<keyword evidence="3" id="KW-0547">Nucleotide-binding</keyword>
<dbReference type="RefSeq" id="WP_153022337.1">
    <property type="nucleotide sequence ID" value="NZ_BAABIH010000020.1"/>
</dbReference>
<evidence type="ECO:0000313" key="10">
    <source>
        <dbReference type="EMBL" id="QFU98817.1"/>
    </source>
</evidence>
<evidence type="ECO:0000259" key="8">
    <source>
        <dbReference type="PROSITE" id="PS50893"/>
    </source>
</evidence>
<dbReference type="CDD" id="cd18584">
    <property type="entry name" value="ABC_6TM_AarD_CydD"/>
    <property type="match status" value="1"/>
</dbReference>
<evidence type="ECO:0000313" key="11">
    <source>
        <dbReference type="Proteomes" id="UP000326702"/>
    </source>
</evidence>
<keyword evidence="11" id="KW-1185">Reference proteome</keyword>
<dbReference type="Proteomes" id="UP000326702">
    <property type="component" value="Chromosome"/>
</dbReference>